<dbReference type="Proteomes" id="UP000706151">
    <property type="component" value="Unassembled WGS sequence"/>
</dbReference>
<dbReference type="Pfam" id="PF12281">
    <property type="entry name" value="NTP_transf_8"/>
    <property type="match status" value="1"/>
</dbReference>
<dbReference type="AlphaFoldDB" id="A0A935THX1"/>
<name>A0A935THX1_9PROT</name>
<protein>
    <recommendedName>
        <fullName evidence="1">Nucleotidyltransferase-like domain-containing protein</fullName>
    </recommendedName>
</protein>
<reference evidence="2 3" key="1">
    <citation type="submission" date="2020-10" db="EMBL/GenBank/DDBJ databases">
        <title>Connecting structure to function with the recovery of over 1000 high-quality activated sludge metagenome-assembled genomes encoding full-length rRNA genes using long-read sequencing.</title>
        <authorList>
            <person name="Singleton C.M."/>
            <person name="Petriglieri F."/>
            <person name="Kristensen J.M."/>
            <person name="Kirkegaard R.H."/>
            <person name="Michaelsen T.Y."/>
            <person name="Andersen M.H."/>
            <person name="Karst S.M."/>
            <person name="Dueholm M.S."/>
            <person name="Nielsen P.H."/>
            <person name="Albertsen M."/>
        </authorList>
    </citation>
    <scope>NUCLEOTIDE SEQUENCE [LARGE SCALE GENOMIC DNA]</scope>
    <source>
        <strain evidence="2">Fred_18-Q3-R57-64_BAT3C.720</strain>
    </source>
</reference>
<comment type="caution">
    <text evidence="2">The sequence shown here is derived from an EMBL/GenBank/DDBJ whole genome shotgun (WGS) entry which is preliminary data.</text>
</comment>
<gene>
    <name evidence="2" type="ORF">IPK02_11300</name>
</gene>
<sequence>MPALYRSPLYRSPLYRSHLPALMVLFADLENHARAQARVFVGTAGSLLERSNADGFRFYAHQFYDGDGKKRERYLAGPVGTHAADALAEELRIAIAETRSAASSLRLLGREGFALADTRTYATLASLHNHGVFQAGGVLIGSHAYGLLLNQLGVAGAAYATEDIDIARREKLAFPALPEASFLQMLQSTGIPFVEFPQLDVRQPSTSFKERGRSRFHVDLLVPSAGEDFQVVAVPELQAHATALPYLAYLLADSAMSLLMAREGCCMVRVPLPERFALHKLMVSQLRTDRGGKSAKDLFQAAVLLAVLGDRHPGAIDEALRRVPLSVLGRLQCAVGQVRPLLENDHARAWEELNAA</sequence>
<accession>A0A935THX1</accession>
<proteinExistence type="predicted"/>
<evidence type="ECO:0000313" key="3">
    <source>
        <dbReference type="Proteomes" id="UP000706151"/>
    </source>
</evidence>
<feature type="domain" description="Nucleotidyltransferase-like" evidence="1">
    <location>
        <begin position="121"/>
        <end position="321"/>
    </location>
</feature>
<organism evidence="2 3">
    <name type="scientific">Candidatus Accumulibacter affinis</name>
    <dbReference type="NCBI Taxonomy" id="2954384"/>
    <lineage>
        <taxon>Bacteria</taxon>
        <taxon>Pseudomonadati</taxon>
        <taxon>Pseudomonadota</taxon>
        <taxon>Betaproteobacteria</taxon>
        <taxon>Candidatus Accumulibacter</taxon>
    </lineage>
</organism>
<evidence type="ECO:0000259" key="1">
    <source>
        <dbReference type="Pfam" id="PF12281"/>
    </source>
</evidence>
<dbReference type="InterPro" id="IPR058575">
    <property type="entry name" value="NTP_transf_8_dom"/>
</dbReference>
<evidence type="ECO:0000313" key="2">
    <source>
        <dbReference type="EMBL" id="MBK7954485.1"/>
    </source>
</evidence>
<dbReference type="EMBL" id="JADJOT010000009">
    <property type="protein sequence ID" value="MBK7954485.1"/>
    <property type="molecule type" value="Genomic_DNA"/>
</dbReference>